<feature type="binding site" evidence="14">
    <location>
        <position position="406"/>
    </location>
    <ligand>
        <name>Zn(2+)</name>
        <dbReference type="ChEBI" id="CHEBI:29105"/>
    </ligand>
</feature>
<evidence type="ECO:0000256" key="2">
    <source>
        <dbReference type="ARBA" id="ARBA00012722"/>
    </source>
</evidence>
<keyword evidence="10 14" id="KW-0520">NAD</keyword>
<dbReference type="Pfam" id="PF03120">
    <property type="entry name" value="OB_DNA_ligase"/>
    <property type="match status" value="1"/>
</dbReference>
<dbReference type="NCBIfam" id="TIGR00575">
    <property type="entry name" value="dnlj"/>
    <property type="match status" value="1"/>
</dbReference>
<keyword evidence="4 14" id="KW-0436">Ligase</keyword>
<dbReference type="CDD" id="cd00114">
    <property type="entry name" value="LIGANc"/>
    <property type="match status" value="1"/>
</dbReference>
<dbReference type="Pfam" id="PF03119">
    <property type="entry name" value="DNA_ligase_ZBD"/>
    <property type="match status" value="1"/>
</dbReference>
<dbReference type="Pfam" id="PF14520">
    <property type="entry name" value="HHH_5"/>
    <property type="match status" value="1"/>
</dbReference>
<dbReference type="SMART" id="SM00292">
    <property type="entry name" value="BRCT"/>
    <property type="match status" value="1"/>
</dbReference>
<evidence type="ECO:0000256" key="14">
    <source>
        <dbReference type="HAMAP-Rule" id="MF_01588"/>
    </source>
</evidence>
<feature type="binding site" evidence="14">
    <location>
        <begin position="34"/>
        <end position="38"/>
    </location>
    <ligand>
        <name>NAD(+)</name>
        <dbReference type="ChEBI" id="CHEBI:57540"/>
    </ligand>
</feature>
<comment type="catalytic activity">
    <reaction evidence="12 14">
        <text>NAD(+) + (deoxyribonucleotide)n-3'-hydroxyl + 5'-phospho-(deoxyribonucleotide)m = (deoxyribonucleotide)n+m + AMP + beta-nicotinamide D-nucleotide.</text>
        <dbReference type="EC" id="6.5.1.2"/>
    </reaction>
</comment>
<dbReference type="InterPro" id="IPR018239">
    <property type="entry name" value="DNA_ligase_AS"/>
</dbReference>
<evidence type="ECO:0000256" key="7">
    <source>
        <dbReference type="ARBA" id="ARBA00022763"/>
    </source>
</evidence>
<dbReference type="InterPro" id="IPR004150">
    <property type="entry name" value="NAD_DNA_ligase_OB"/>
</dbReference>
<evidence type="ECO:0000256" key="13">
    <source>
        <dbReference type="ARBA" id="ARBA00060881"/>
    </source>
</evidence>
<dbReference type="Pfam" id="PF12826">
    <property type="entry name" value="HHH_2"/>
    <property type="match status" value="1"/>
</dbReference>
<dbReference type="HAMAP" id="MF_01588">
    <property type="entry name" value="DNA_ligase_A"/>
    <property type="match status" value="1"/>
</dbReference>
<evidence type="ECO:0000256" key="10">
    <source>
        <dbReference type="ARBA" id="ARBA00023027"/>
    </source>
</evidence>
<dbReference type="InterPro" id="IPR041663">
    <property type="entry name" value="DisA/LigA_HHH"/>
</dbReference>
<feature type="binding site" evidence="14">
    <location>
        <position position="309"/>
    </location>
    <ligand>
        <name>NAD(+)</name>
        <dbReference type="ChEBI" id="CHEBI:57540"/>
    </ligand>
</feature>
<dbReference type="Gene3D" id="1.10.150.20">
    <property type="entry name" value="5' to 3' exonuclease, C-terminal subdomain"/>
    <property type="match status" value="2"/>
</dbReference>
<gene>
    <name evidence="14" type="primary">ligA</name>
    <name evidence="16" type="ORF">SAMN02745226_01344</name>
</gene>
<dbReference type="GO" id="GO:0046872">
    <property type="term" value="F:metal ion binding"/>
    <property type="evidence" value="ECO:0007669"/>
    <property type="project" value="UniProtKB-KW"/>
</dbReference>
<dbReference type="GO" id="GO:0005829">
    <property type="term" value="C:cytosol"/>
    <property type="evidence" value="ECO:0007669"/>
    <property type="project" value="TreeGrafter"/>
</dbReference>
<dbReference type="FunFam" id="1.10.287.610:FF:000002">
    <property type="entry name" value="DNA ligase"/>
    <property type="match status" value="1"/>
</dbReference>
<dbReference type="Gene3D" id="3.40.50.10190">
    <property type="entry name" value="BRCT domain"/>
    <property type="match status" value="1"/>
</dbReference>
<evidence type="ECO:0000256" key="6">
    <source>
        <dbReference type="ARBA" id="ARBA00022723"/>
    </source>
</evidence>
<dbReference type="PROSITE" id="PS50172">
    <property type="entry name" value="BRCT"/>
    <property type="match status" value="1"/>
</dbReference>
<comment type="similarity">
    <text evidence="13 14">Belongs to the NAD-dependent DNA ligase family. LigA subfamily.</text>
</comment>
<dbReference type="InterPro" id="IPR001357">
    <property type="entry name" value="BRCT_dom"/>
</dbReference>
<dbReference type="Proteomes" id="UP000184207">
    <property type="component" value="Unassembled WGS sequence"/>
</dbReference>
<keyword evidence="17" id="KW-1185">Reference proteome</keyword>
<dbReference type="InterPro" id="IPR013839">
    <property type="entry name" value="DNAligase_adenylation"/>
</dbReference>
<dbReference type="FunFam" id="2.40.50.140:FF:000012">
    <property type="entry name" value="DNA ligase"/>
    <property type="match status" value="1"/>
</dbReference>
<organism evidence="16 17">
    <name type="scientific">Fervidobacterium gondwanense DSM 13020</name>
    <dbReference type="NCBI Taxonomy" id="1121883"/>
    <lineage>
        <taxon>Bacteria</taxon>
        <taxon>Thermotogati</taxon>
        <taxon>Thermotogota</taxon>
        <taxon>Thermotogae</taxon>
        <taxon>Thermotogales</taxon>
        <taxon>Fervidobacteriaceae</taxon>
        <taxon>Fervidobacterium</taxon>
    </lineage>
</organism>
<dbReference type="OrthoDB" id="9759736at2"/>
<dbReference type="Pfam" id="PF22745">
    <property type="entry name" value="Nlig-Ia"/>
    <property type="match status" value="1"/>
</dbReference>
<dbReference type="SMART" id="SM00278">
    <property type="entry name" value="HhH1"/>
    <property type="match status" value="4"/>
</dbReference>
<dbReference type="PANTHER" id="PTHR23389:SF9">
    <property type="entry name" value="DNA LIGASE"/>
    <property type="match status" value="1"/>
</dbReference>
<dbReference type="Gene3D" id="2.40.50.140">
    <property type="entry name" value="Nucleic acid-binding proteins"/>
    <property type="match status" value="1"/>
</dbReference>
<feature type="binding site" evidence="14">
    <location>
        <position position="427"/>
    </location>
    <ligand>
        <name>Zn(2+)</name>
        <dbReference type="ChEBI" id="CHEBI:29105"/>
    </ligand>
</feature>
<dbReference type="InterPro" id="IPR012340">
    <property type="entry name" value="NA-bd_OB-fold"/>
</dbReference>
<keyword evidence="6 14" id="KW-0479">Metal-binding</keyword>
<feature type="binding site" evidence="14">
    <location>
        <begin position="83"/>
        <end position="84"/>
    </location>
    <ligand>
        <name>NAD(+)</name>
        <dbReference type="ChEBI" id="CHEBI:57540"/>
    </ligand>
</feature>
<dbReference type="GO" id="GO:0006281">
    <property type="term" value="P:DNA repair"/>
    <property type="evidence" value="ECO:0007669"/>
    <property type="project" value="UniProtKB-KW"/>
</dbReference>
<dbReference type="Gene3D" id="6.20.10.30">
    <property type="match status" value="1"/>
</dbReference>
<dbReference type="SMART" id="SM00532">
    <property type="entry name" value="LIGANc"/>
    <property type="match status" value="1"/>
</dbReference>
<evidence type="ECO:0000256" key="5">
    <source>
        <dbReference type="ARBA" id="ARBA00022705"/>
    </source>
</evidence>
<feature type="binding site" evidence="14">
    <location>
        <position position="135"/>
    </location>
    <ligand>
        <name>NAD(+)</name>
        <dbReference type="ChEBI" id="CHEBI:57540"/>
    </ligand>
</feature>
<evidence type="ECO:0000256" key="3">
    <source>
        <dbReference type="ARBA" id="ARBA00013308"/>
    </source>
</evidence>
<dbReference type="AlphaFoldDB" id="A0A1M7SXZ6"/>
<dbReference type="Pfam" id="PF00533">
    <property type="entry name" value="BRCT"/>
    <property type="match status" value="1"/>
</dbReference>
<dbReference type="GO" id="GO:0003911">
    <property type="term" value="F:DNA ligase (NAD+) activity"/>
    <property type="evidence" value="ECO:0007669"/>
    <property type="project" value="UniProtKB-UniRule"/>
</dbReference>
<feature type="binding site" evidence="14">
    <location>
        <position position="112"/>
    </location>
    <ligand>
        <name>NAD(+)</name>
        <dbReference type="ChEBI" id="CHEBI:57540"/>
    </ligand>
</feature>
<dbReference type="PROSITE" id="PS01055">
    <property type="entry name" value="DNA_LIGASE_N1"/>
    <property type="match status" value="1"/>
</dbReference>
<dbReference type="Gene3D" id="3.30.470.30">
    <property type="entry name" value="DNA ligase/mRNA capping enzyme"/>
    <property type="match status" value="1"/>
</dbReference>
<dbReference type="NCBIfam" id="NF005932">
    <property type="entry name" value="PRK07956.1"/>
    <property type="match status" value="1"/>
</dbReference>
<feature type="binding site" evidence="14">
    <location>
        <position position="169"/>
    </location>
    <ligand>
        <name>NAD(+)</name>
        <dbReference type="ChEBI" id="CHEBI:57540"/>
    </ligand>
</feature>
<evidence type="ECO:0000313" key="17">
    <source>
        <dbReference type="Proteomes" id="UP000184207"/>
    </source>
</evidence>
<evidence type="ECO:0000256" key="8">
    <source>
        <dbReference type="ARBA" id="ARBA00022833"/>
    </source>
</evidence>
<dbReference type="EC" id="6.5.1.2" evidence="2 14"/>
<dbReference type="InterPro" id="IPR004149">
    <property type="entry name" value="Znf_DNAligase_C4"/>
</dbReference>
<name>A0A1M7SXZ6_FERGO</name>
<dbReference type="CDD" id="cd17748">
    <property type="entry name" value="BRCT_DNA_ligase_like"/>
    <property type="match status" value="1"/>
</dbReference>
<dbReference type="InterPro" id="IPR001679">
    <property type="entry name" value="DNA_ligase"/>
</dbReference>
<dbReference type="STRING" id="1121883.SAMN02745226_01344"/>
<dbReference type="SUPFAM" id="SSF52113">
    <property type="entry name" value="BRCT domain"/>
    <property type="match status" value="1"/>
</dbReference>
<feature type="domain" description="BRCT" evidence="15">
    <location>
        <begin position="584"/>
        <end position="664"/>
    </location>
</feature>
<sequence length="670" mass="76034">MVPEKIREEVEKLRNEIEYHNYRYYVLASPVITDEEYDKLMKRLIELEEKYPELRTPDSPTQRVGGQLLEGFETVEHSEPMLSLDNTYNEAEMLNFHERVRKSVGDVEYVAELKIDGVSVALRYEKGILMKAITRGDGLRGDDITANVKTIKSIPLKLPEPIDIEVRGEIYMPVSYFEEYNQQREENGLPAFANPRNATAGTLHLLDPSEVAQRKLDSFIYFVVKPNLYNLRTHWEALEFLKRLHFKVNPHNRLCNSIEEVIAYWQEWAAKRHELEYWVDGVVIKVNDFQKQNELGWTAKAPRWAIAFKFPAQQARTKLLGVTYQVGRTGVITPVAEFEPTELEGTVIKRASLHNFDYIQEKDIRIGDYVLIEKAGGIIPQVVQVIADLRTGSEIPVAPPETCPVCGGPVGKESGEYVAYKCLNPHCSAKLKRHLEVFVSREALNIQGLGPKIISKIVDAGLVKDIADLFYLTIFDLSQISGLGPKMISNILSEIERAKDTSLERLIVGLGIPDVGEKTAKVIAKKFRNLDELVNASIDELLQIEGIGEDIAESIVTYFAAPKTREIIEKLKCANVNLESKITEEENILDGLTICVTGTLRNFSREEIKKYIESLGGHFTDNISKKTDYLVVGENPGSKLQKAQKFGVKIINEEEFLKLVQERKERENVK</sequence>
<proteinExistence type="inferred from homology"/>
<keyword evidence="14" id="KW-0464">Manganese</keyword>
<comment type="cofactor">
    <cofactor evidence="14">
        <name>Mg(2+)</name>
        <dbReference type="ChEBI" id="CHEBI:18420"/>
    </cofactor>
    <cofactor evidence="14">
        <name>Mn(2+)</name>
        <dbReference type="ChEBI" id="CHEBI:29035"/>
    </cofactor>
</comment>
<dbReference type="Pfam" id="PF01653">
    <property type="entry name" value="DNA_ligase_aden"/>
    <property type="match status" value="1"/>
</dbReference>
<dbReference type="FunFam" id="1.10.150.20:FF:000006">
    <property type="entry name" value="DNA ligase"/>
    <property type="match status" value="1"/>
</dbReference>
<feature type="binding site" evidence="14">
    <location>
        <position position="285"/>
    </location>
    <ligand>
        <name>NAD(+)</name>
        <dbReference type="ChEBI" id="CHEBI:57540"/>
    </ligand>
</feature>
<dbReference type="SUPFAM" id="SSF47781">
    <property type="entry name" value="RuvA domain 2-like"/>
    <property type="match status" value="1"/>
</dbReference>
<evidence type="ECO:0000256" key="4">
    <source>
        <dbReference type="ARBA" id="ARBA00022598"/>
    </source>
</evidence>
<dbReference type="PANTHER" id="PTHR23389">
    <property type="entry name" value="CHROMOSOME TRANSMISSION FIDELITY FACTOR 18"/>
    <property type="match status" value="1"/>
</dbReference>
<keyword evidence="7 14" id="KW-0227">DNA damage</keyword>
<dbReference type="FunFam" id="3.30.470.30:FF:000001">
    <property type="entry name" value="DNA ligase"/>
    <property type="match status" value="1"/>
</dbReference>
<dbReference type="PIRSF" id="PIRSF001604">
    <property type="entry name" value="LigA"/>
    <property type="match status" value="1"/>
</dbReference>
<feature type="active site" description="N6-AMP-lysine intermediate" evidence="14">
    <location>
        <position position="114"/>
    </location>
</feature>
<keyword evidence="9 14" id="KW-0460">Magnesium</keyword>
<feature type="binding site" evidence="14">
    <location>
        <position position="422"/>
    </location>
    <ligand>
        <name>Zn(2+)</name>
        <dbReference type="ChEBI" id="CHEBI:29105"/>
    </ligand>
</feature>
<evidence type="ECO:0000259" key="15">
    <source>
        <dbReference type="PROSITE" id="PS50172"/>
    </source>
</evidence>
<evidence type="ECO:0000256" key="12">
    <source>
        <dbReference type="ARBA" id="ARBA00034005"/>
    </source>
</evidence>
<dbReference type="GO" id="GO:0003677">
    <property type="term" value="F:DNA binding"/>
    <property type="evidence" value="ECO:0007669"/>
    <property type="project" value="InterPro"/>
</dbReference>
<evidence type="ECO:0000313" key="16">
    <source>
        <dbReference type="EMBL" id="SHN63362.1"/>
    </source>
</evidence>
<reference evidence="17" key="1">
    <citation type="submission" date="2016-12" db="EMBL/GenBank/DDBJ databases">
        <authorList>
            <person name="Varghese N."/>
            <person name="Submissions S."/>
        </authorList>
    </citation>
    <scope>NUCLEOTIDE SEQUENCE [LARGE SCALE GENOMIC DNA]</scope>
    <source>
        <strain evidence="17">DSM 13020</strain>
    </source>
</reference>
<feature type="binding site" evidence="14">
    <location>
        <position position="403"/>
    </location>
    <ligand>
        <name>Zn(2+)</name>
        <dbReference type="ChEBI" id="CHEBI:29105"/>
    </ligand>
</feature>
<dbReference type="FunFam" id="1.10.150.20:FF:000007">
    <property type="entry name" value="DNA ligase"/>
    <property type="match status" value="1"/>
</dbReference>
<dbReference type="InterPro" id="IPR013840">
    <property type="entry name" value="DNAligase_N"/>
</dbReference>
<dbReference type="Gene3D" id="1.10.287.610">
    <property type="entry name" value="Helix hairpin bin"/>
    <property type="match status" value="1"/>
</dbReference>
<comment type="function">
    <text evidence="1 14">DNA ligase that catalyzes the formation of phosphodiester linkages between 5'-phosphoryl and 3'-hydroxyl groups in double-stranded DNA using NAD as a coenzyme and as the energy source for the reaction. It is essential for DNA replication and repair of damaged DNA.</text>
</comment>
<dbReference type="InterPro" id="IPR036420">
    <property type="entry name" value="BRCT_dom_sf"/>
</dbReference>
<dbReference type="EMBL" id="FRDJ01000007">
    <property type="protein sequence ID" value="SHN63362.1"/>
    <property type="molecule type" value="Genomic_DNA"/>
</dbReference>
<evidence type="ECO:0000256" key="1">
    <source>
        <dbReference type="ARBA" id="ARBA00004067"/>
    </source>
</evidence>
<protein>
    <recommendedName>
        <fullName evidence="3 14">DNA ligase</fullName>
        <ecNumber evidence="2 14">6.5.1.2</ecNumber>
    </recommendedName>
    <alternativeName>
        <fullName evidence="14">Polydeoxyribonucleotide synthase [NAD(+)]</fullName>
    </alternativeName>
</protein>
<dbReference type="RefSeq" id="WP_072759715.1">
    <property type="nucleotide sequence ID" value="NZ_FRDJ01000007.1"/>
</dbReference>
<dbReference type="GO" id="GO:0006260">
    <property type="term" value="P:DNA replication"/>
    <property type="evidence" value="ECO:0007669"/>
    <property type="project" value="UniProtKB-KW"/>
</dbReference>
<accession>A0A1M7SXZ6</accession>
<keyword evidence="8 14" id="KW-0862">Zinc</keyword>
<dbReference type="InterPro" id="IPR010994">
    <property type="entry name" value="RuvA_2-like"/>
</dbReference>
<keyword evidence="11 14" id="KW-0234">DNA repair</keyword>
<keyword evidence="5 14" id="KW-0235">DNA replication</keyword>
<evidence type="ECO:0000256" key="11">
    <source>
        <dbReference type="ARBA" id="ARBA00023204"/>
    </source>
</evidence>
<evidence type="ECO:0000256" key="9">
    <source>
        <dbReference type="ARBA" id="ARBA00022842"/>
    </source>
</evidence>
<dbReference type="SUPFAM" id="SSF56091">
    <property type="entry name" value="DNA ligase/mRNA capping enzyme, catalytic domain"/>
    <property type="match status" value="1"/>
</dbReference>
<dbReference type="SUPFAM" id="SSF50249">
    <property type="entry name" value="Nucleic acid-binding proteins"/>
    <property type="match status" value="1"/>
</dbReference>
<dbReference type="InterPro" id="IPR003583">
    <property type="entry name" value="Hlx-hairpin-Hlx_DNA-bd_motif"/>
</dbReference>